<keyword evidence="1" id="KW-0472">Membrane</keyword>
<dbReference type="EMBL" id="MVBM01000001">
    <property type="protein sequence ID" value="OOK82344.1"/>
    <property type="molecule type" value="Genomic_DNA"/>
</dbReference>
<sequence length="49" mass="4768">MNVLSAVAGAAQIGAVMTGAPLVVGLMRQVRARSEGVAVQVFAALAGSA</sequence>
<dbReference type="AlphaFoldDB" id="A0A1V3XSZ0"/>
<dbReference type="Proteomes" id="UP000189229">
    <property type="component" value="Unassembled WGS sequence"/>
</dbReference>
<evidence type="ECO:0000313" key="3">
    <source>
        <dbReference type="Proteomes" id="UP000189229"/>
    </source>
</evidence>
<accession>A0A1V3XSZ0</accession>
<comment type="caution">
    <text evidence="2">The sequence shown here is derived from an EMBL/GenBank/DDBJ whole genome shotgun (WGS) entry which is preliminary data.</text>
</comment>
<feature type="transmembrane region" description="Helical" evidence="1">
    <location>
        <begin position="6"/>
        <end position="26"/>
    </location>
</feature>
<name>A0A1V3XSZ0_MYCKA</name>
<proteinExistence type="predicted"/>
<reference evidence="2 3" key="1">
    <citation type="submission" date="2017-02" db="EMBL/GenBank/DDBJ databases">
        <title>Complete genome sequences of Mycobacterium kansasii strains isolated from rhesus macaques.</title>
        <authorList>
            <person name="Panda A."/>
            <person name="Nagaraj S."/>
            <person name="Zhao X."/>
            <person name="Tettelin H."/>
            <person name="Detolla L.J."/>
        </authorList>
    </citation>
    <scope>NUCLEOTIDE SEQUENCE [LARGE SCALE GENOMIC DNA]</scope>
    <source>
        <strain evidence="2 3">11-3813</strain>
    </source>
</reference>
<protein>
    <submittedName>
        <fullName evidence="2">Formate hydrogenlyase HycD domain protein</fullName>
    </submittedName>
</protein>
<keyword evidence="2" id="KW-0456">Lyase</keyword>
<organism evidence="2 3">
    <name type="scientific">Mycobacterium kansasii</name>
    <dbReference type="NCBI Taxonomy" id="1768"/>
    <lineage>
        <taxon>Bacteria</taxon>
        <taxon>Bacillati</taxon>
        <taxon>Actinomycetota</taxon>
        <taxon>Actinomycetes</taxon>
        <taxon>Mycobacteriales</taxon>
        <taxon>Mycobacteriaceae</taxon>
        <taxon>Mycobacterium</taxon>
    </lineage>
</organism>
<gene>
    <name evidence="2" type="primary">hycD</name>
    <name evidence="2" type="ORF">BZL30_0939</name>
</gene>
<evidence type="ECO:0000256" key="1">
    <source>
        <dbReference type="SAM" id="Phobius"/>
    </source>
</evidence>
<keyword evidence="1" id="KW-1133">Transmembrane helix</keyword>
<dbReference type="GO" id="GO:0016829">
    <property type="term" value="F:lyase activity"/>
    <property type="evidence" value="ECO:0007669"/>
    <property type="project" value="UniProtKB-KW"/>
</dbReference>
<keyword evidence="1" id="KW-0812">Transmembrane</keyword>
<evidence type="ECO:0000313" key="2">
    <source>
        <dbReference type="EMBL" id="OOK82344.1"/>
    </source>
</evidence>